<comment type="caution">
    <text evidence="2">The sequence shown here is derived from an EMBL/GenBank/DDBJ whole genome shotgun (WGS) entry which is preliminary data.</text>
</comment>
<evidence type="ECO:0000313" key="3">
    <source>
        <dbReference type="Proteomes" id="UP001302321"/>
    </source>
</evidence>
<accession>A0AAN6W121</accession>
<dbReference type="EMBL" id="MU866445">
    <property type="protein sequence ID" value="KAK4172261.1"/>
    <property type="molecule type" value="Genomic_DNA"/>
</dbReference>
<name>A0AAN6W121_9PEZI</name>
<keyword evidence="3" id="KW-1185">Reference proteome</keyword>
<organism evidence="2 3">
    <name type="scientific">Triangularia setosa</name>
    <dbReference type="NCBI Taxonomy" id="2587417"/>
    <lineage>
        <taxon>Eukaryota</taxon>
        <taxon>Fungi</taxon>
        <taxon>Dikarya</taxon>
        <taxon>Ascomycota</taxon>
        <taxon>Pezizomycotina</taxon>
        <taxon>Sordariomycetes</taxon>
        <taxon>Sordariomycetidae</taxon>
        <taxon>Sordariales</taxon>
        <taxon>Podosporaceae</taxon>
        <taxon>Triangularia</taxon>
    </lineage>
</organism>
<protein>
    <submittedName>
        <fullName evidence="2">Uncharacterized protein</fullName>
    </submittedName>
</protein>
<sequence>MGRGLYGIKRTSRQSRLAMLDADVRICATHPDGDATSISPSDISQSREYVCCHHTCGQASGVSIRLWLAQNRMDIPWSVDIRTSPFLHWLCGEYCHSFPVQPDQSFVFAHVRFPRLNKMHSKMLVLGALPMLAFARAHPPLLRGRTDGGYITTPVKTCEDIEQQTCGDGCVPLDYTCCPTEEGACAPGYNCQLGGNDEYGCCPQGQVCVGNGGAITTTFPAQLPTSTAPAYEEGPTSTDVVEEPLTTEPVEEDLPTVTTSDSFGPSATATQEPDTTAIEEPSVTATQELDTTVTPNLSATATQEPDATVTDEASVTTTQEPDTTGTPVPTGTGTLTSPPTSYTISTIYTTTTSTITSCPPTITAPCNPNAGEGSIVIITKKIAVSTTICPVTPLTATPTSGNTSKQPILPPVKPTYGCSQGVGSHCPARPTSLVNNTKTTTTTPPQPWGTAPGGYTGIFTGQLPTTTTAAGVSTTSQPLPVTAGAGKEVQGASWVGGAVAAFAVLGLVL</sequence>
<proteinExistence type="predicted"/>
<feature type="compositionally biased region" description="Low complexity" evidence="1">
    <location>
        <begin position="316"/>
        <end position="339"/>
    </location>
</feature>
<feature type="compositionally biased region" description="Low complexity" evidence="1">
    <location>
        <begin position="430"/>
        <end position="443"/>
    </location>
</feature>
<feature type="region of interest" description="Disordered" evidence="1">
    <location>
        <begin position="429"/>
        <end position="456"/>
    </location>
</feature>
<evidence type="ECO:0000313" key="2">
    <source>
        <dbReference type="EMBL" id="KAK4172261.1"/>
    </source>
</evidence>
<gene>
    <name evidence="2" type="ORF">QBC36DRAFT_304616</name>
</gene>
<feature type="compositionally biased region" description="Polar residues" evidence="1">
    <location>
        <begin position="260"/>
        <end position="274"/>
    </location>
</feature>
<reference evidence="2" key="2">
    <citation type="submission" date="2023-05" db="EMBL/GenBank/DDBJ databases">
        <authorList>
            <consortium name="Lawrence Berkeley National Laboratory"/>
            <person name="Steindorff A."/>
            <person name="Hensen N."/>
            <person name="Bonometti L."/>
            <person name="Westerberg I."/>
            <person name="Brannstrom I.O."/>
            <person name="Guillou S."/>
            <person name="Cros-Aarteil S."/>
            <person name="Calhoun S."/>
            <person name="Haridas S."/>
            <person name="Kuo A."/>
            <person name="Mondo S."/>
            <person name="Pangilinan J."/>
            <person name="Riley R."/>
            <person name="Labutti K."/>
            <person name="Andreopoulos B."/>
            <person name="Lipzen A."/>
            <person name="Chen C."/>
            <person name="Yanf M."/>
            <person name="Daum C."/>
            <person name="Ng V."/>
            <person name="Clum A."/>
            <person name="Ohm R."/>
            <person name="Martin F."/>
            <person name="Silar P."/>
            <person name="Natvig D."/>
            <person name="Lalanne C."/>
            <person name="Gautier V."/>
            <person name="Ament-Velasquez S.L."/>
            <person name="Kruys A."/>
            <person name="Hutchinson M.I."/>
            <person name="Powell A.J."/>
            <person name="Barry K."/>
            <person name="Miller A.N."/>
            <person name="Grigoriev I.V."/>
            <person name="Debuchy R."/>
            <person name="Gladieux P."/>
            <person name="Thoren M.H."/>
            <person name="Johannesson H."/>
        </authorList>
    </citation>
    <scope>NUCLEOTIDE SEQUENCE</scope>
    <source>
        <strain evidence="2">CBS 892.96</strain>
    </source>
</reference>
<reference evidence="2" key="1">
    <citation type="journal article" date="2023" name="Mol. Phylogenet. Evol.">
        <title>Genome-scale phylogeny and comparative genomics of the fungal order Sordariales.</title>
        <authorList>
            <person name="Hensen N."/>
            <person name="Bonometti L."/>
            <person name="Westerberg I."/>
            <person name="Brannstrom I.O."/>
            <person name="Guillou S."/>
            <person name="Cros-Aarteil S."/>
            <person name="Calhoun S."/>
            <person name="Haridas S."/>
            <person name="Kuo A."/>
            <person name="Mondo S."/>
            <person name="Pangilinan J."/>
            <person name="Riley R."/>
            <person name="LaButti K."/>
            <person name="Andreopoulos B."/>
            <person name="Lipzen A."/>
            <person name="Chen C."/>
            <person name="Yan M."/>
            <person name="Daum C."/>
            <person name="Ng V."/>
            <person name="Clum A."/>
            <person name="Steindorff A."/>
            <person name="Ohm R.A."/>
            <person name="Martin F."/>
            <person name="Silar P."/>
            <person name="Natvig D.O."/>
            <person name="Lalanne C."/>
            <person name="Gautier V."/>
            <person name="Ament-Velasquez S.L."/>
            <person name="Kruys A."/>
            <person name="Hutchinson M.I."/>
            <person name="Powell A.J."/>
            <person name="Barry K."/>
            <person name="Miller A.N."/>
            <person name="Grigoriev I.V."/>
            <person name="Debuchy R."/>
            <person name="Gladieux P."/>
            <person name="Hiltunen Thoren M."/>
            <person name="Johannesson H."/>
        </authorList>
    </citation>
    <scope>NUCLEOTIDE SEQUENCE</scope>
    <source>
        <strain evidence="2">CBS 892.96</strain>
    </source>
</reference>
<dbReference type="AlphaFoldDB" id="A0AAN6W121"/>
<feature type="region of interest" description="Disordered" evidence="1">
    <location>
        <begin position="225"/>
        <end position="339"/>
    </location>
</feature>
<dbReference type="Proteomes" id="UP001302321">
    <property type="component" value="Unassembled WGS sequence"/>
</dbReference>
<evidence type="ECO:0000256" key="1">
    <source>
        <dbReference type="SAM" id="MobiDB-lite"/>
    </source>
</evidence>
<feature type="compositionally biased region" description="Polar residues" evidence="1">
    <location>
        <begin position="283"/>
        <end position="315"/>
    </location>
</feature>